<name>A0ABR8NAU8_9ACTN</name>
<sequence>MSRGIARTARPYAVWLGLTATAAAAAQAVPGTWRAAADASASQTVPQVLVAACATGLALSLAWLWIVTSVTVAEVVTDSVPRSGGATRRLVLLACGAAVVAGTALPAQASSGDGVEVLVGLPLPERAVAPAGPGRTGAAAAPAAAPTAGTYVVRPGDSLWSIAHAHPVPAGDVEARWRSIWRHNRDVVGDDPDLIHPGQALRLPDTDADPRTTTNHDQDGERR</sequence>
<dbReference type="InterPro" id="IPR036779">
    <property type="entry name" value="LysM_dom_sf"/>
</dbReference>
<protein>
    <submittedName>
        <fullName evidence="4">LysM peptidoglycan-binding domain-containing protein</fullName>
    </submittedName>
</protein>
<dbReference type="Proteomes" id="UP000618818">
    <property type="component" value="Unassembled WGS sequence"/>
</dbReference>
<dbReference type="RefSeq" id="WP_191194933.1">
    <property type="nucleotide sequence ID" value="NZ_JACXYZ010000001.1"/>
</dbReference>
<dbReference type="PANTHER" id="PTHR34700:SF4">
    <property type="entry name" value="PHAGE-LIKE ELEMENT PBSX PROTEIN XKDP"/>
    <property type="match status" value="1"/>
</dbReference>
<keyword evidence="2" id="KW-1133">Transmembrane helix</keyword>
<comment type="caution">
    <text evidence="4">The sequence shown here is derived from an EMBL/GenBank/DDBJ whole genome shotgun (WGS) entry which is preliminary data.</text>
</comment>
<dbReference type="Pfam" id="PF01476">
    <property type="entry name" value="LysM"/>
    <property type="match status" value="1"/>
</dbReference>
<reference evidence="4 5" key="1">
    <citation type="submission" date="2020-09" db="EMBL/GenBank/DDBJ databases">
        <title>novel species in genus Nocardioides.</title>
        <authorList>
            <person name="Zhang G."/>
        </authorList>
    </citation>
    <scope>NUCLEOTIDE SEQUENCE [LARGE SCALE GENOMIC DNA]</scope>
    <source>
        <strain evidence="4 5">KCTC 39551</strain>
    </source>
</reference>
<accession>A0ABR8NAU8</accession>
<dbReference type="InterPro" id="IPR018392">
    <property type="entry name" value="LysM"/>
</dbReference>
<dbReference type="PANTHER" id="PTHR34700">
    <property type="entry name" value="POTASSIUM BINDING PROTEIN KBP"/>
    <property type="match status" value="1"/>
</dbReference>
<dbReference type="PROSITE" id="PS51782">
    <property type="entry name" value="LYSM"/>
    <property type="match status" value="1"/>
</dbReference>
<dbReference type="Gene3D" id="3.10.350.10">
    <property type="entry name" value="LysM domain"/>
    <property type="match status" value="1"/>
</dbReference>
<feature type="region of interest" description="Disordered" evidence="1">
    <location>
        <begin position="187"/>
        <end position="223"/>
    </location>
</feature>
<keyword evidence="2" id="KW-0812">Transmembrane</keyword>
<keyword evidence="5" id="KW-1185">Reference proteome</keyword>
<evidence type="ECO:0000256" key="1">
    <source>
        <dbReference type="SAM" id="MobiDB-lite"/>
    </source>
</evidence>
<keyword evidence="2" id="KW-0472">Membrane</keyword>
<organism evidence="4 5">
    <name type="scientific">Nocardioides cavernae</name>
    <dbReference type="NCBI Taxonomy" id="1921566"/>
    <lineage>
        <taxon>Bacteria</taxon>
        <taxon>Bacillati</taxon>
        <taxon>Actinomycetota</taxon>
        <taxon>Actinomycetes</taxon>
        <taxon>Propionibacteriales</taxon>
        <taxon>Nocardioidaceae</taxon>
        <taxon>Nocardioides</taxon>
    </lineage>
</organism>
<feature type="domain" description="LysM" evidence="3">
    <location>
        <begin position="149"/>
        <end position="203"/>
    </location>
</feature>
<dbReference type="SUPFAM" id="SSF54106">
    <property type="entry name" value="LysM domain"/>
    <property type="match status" value="1"/>
</dbReference>
<dbReference type="CDD" id="cd00118">
    <property type="entry name" value="LysM"/>
    <property type="match status" value="1"/>
</dbReference>
<dbReference type="EMBL" id="JACXYZ010000001">
    <property type="protein sequence ID" value="MBD3925258.1"/>
    <property type="molecule type" value="Genomic_DNA"/>
</dbReference>
<feature type="transmembrane region" description="Helical" evidence="2">
    <location>
        <begin position="44"/>
        <end position="66"/>
    </location>
</feature>
<evidence type="ECO:0000313" key="5">
    <source>
        <dbReference type="Proteomes" id="UP000618818"/>
    </source>
</evidence>
<evidence type="ECO:0000259" key="3">
    <source>
        <dbReference type="PROSITE" id="PS51782"/>
    </source>
</evidence>
<proteinExistence type="predicted"/>
<evidence type="ECO:0000313" key="4">
    <source>
        <dbReference type="EMBL" id="MBD3925258.1"/>
    </source>
</evidence>
<dbReference type="InterPro" id="IPR052196">
    <property type="entry name" value="Bact_Kbp"/>
</dbReference>
<gene>
    <name evidence="4" type="ORF">IEZ26_11535</name>
</gene>
<feature type="compositionally biased region" description="Basic and acidic residues" evidence="1">
    <location>
        <begin position="204"/>
        <end position="223"/>
    </location>
</feature>
<evidence type="ECO:0000256" key="2">
    <source>
        <dbReference type="SAM" id="Phobius"/>
    </source>
</evidence>
<dbReference type="SMART" id="SM00257">
    <property type="entry name" value="LysM"/>
    <property type="match status" value="1"/>
</dbReference>